<feature type="domain" description="EamA" evidence="6">
    <location>
        <begin position="11"/>
        <end position="142"/>
    </location>
</feature>
<sequence length="316" mass="35153">MTLQDTIQRQRGVIYSFLFGVTMTLQVNLTKLLLSNTHESCITFLRCLTFIFVIPFIEWEDANSLTFLDLLRYILCSVIGVMPYCFGAASLVFMGVGDATAIEFGLGLIFTGLIAHFALNESLDLFSIIIFVVDCAGVILVVKPSYVFTADIVTFDSREIGAALALTGAFSNAVWCVMLRKIVHRNTMFCFLVIFLHGMVGMIVTGVWTTFESAWEVPQTLWFTFGIFGYGFVNTLQIVVEFKAFEYTQAKNVALMGTLSIVISYAVQLTFFGENAELVSIAGVLIVIACVLCSAFNLKDICYNRCPQTIFEYTSL</sequence>
<accession>A0A9Q1HMD3</accession>
<feature type="transmembrane region" description="Helical" evidence="5">
    <location>
        <begin position="71"/>
        <end position="93"/>
    </location>
</feature>
<evidence type="ECO:0000256" key="5">
    <source>
        <dbReference type="SAM" id="Phobius"/>
    </source>
</evidence>
<feature type="transmembrane region" description="Helical" evidence="5">
    <location>
        <begin position="126"/>
        <end position="148"/>
    </location>
</feature>
<evidence type="ECO:0000256" key="2">
    <source>
        <dbReference type="ARBA" id="ARBA00022692"/>
    </source>
</evidence>
<feature type="transmembrane region" description="Helical" evidence="5">
    <location>
        <begin position="99"/>
        <end position="119"/>
    </location>
</feature>
<feature type="transmembrane region" description="Helical" evidence="5">
    <location>
        <begin position="278"/>
        <end position="298"/>
    </location>
</feature>
<feature type="transmembrane region" description="Helical" evidence="5">
    <location>
        <begin position="221"/>
        <end position="240"/>
    </location>
</feature>
<feature type="transmembrane region" description="Helical" evidence="5">
    <location>
        <begin position="160"/>
        <end position="177"/>
    </location>
</feature>
<gene>
    <name evidence="7" type="ORF">HOLleu_04572</name>
</gene>
<dbReference type="PANTHER" id="PTHR22911:SF6">
    <property type="entry name" value="SOLUTE CARRIER FAMILY 35 MEMBER G1"/>
    <property type="match status" value="1"/>
</dbReference>
<feature type="transmembrane region" description="Helical" evidence="5">
    <location>
        <begin position="42"/>
        <end position="59"/>
    </location>
</feature>
<evidence type="ECO:0000313" key="7">
    <source>
        <dbReference type="EMBL" id="KAJ8051121.1"/>
    </source>
</evidence>
<protein>
    <submittedName>
        <fullName evidence="7">Solute carrier family 35 member G1</fullName>
    </submittedName>
</protein>
<dbReference type="AlphaFoldDB" id="A0A9Q1HMD3"/>
<evidence type="ECO:0000256" key="1">
    <source>
        <dbReference type="ARBA" id="ARBA00004141"/>
    </source>
</evidence>
<feature type="transmembrane region" description="Helical" evidence="5">
    <location>
        <begin position="12"/>
        <end position="30"/>
    </location>
</feature>
<comment type="caution">
    <text evidence="7">The sequence shown here is derived from an EMBL/GenBank/DDBJ whole genome shotgun (WGS) entry which is preliminary data.</text>
</comment>
<reference evidence="7" key="1">
    <citation type="submission" date="2021-10" db="EMBL/GenBank/DDBJ databases">
        <title>Tropical sea cucumber genome reveals ecological adaptation and Cuvierian tubules defense mechanism.</title>
        <authorList>
            <person name="Chen T."/>
        </authorList>
    </citation>
    <scope>NUCLEOTIDE SEQUENCE</scope>
    <source>
        <strain evidence="7">Nanhai2018</strain>
        <tissue evidence="7">Muscle</tissue>
    </source>
</reference>
<evidence type="ECO:0000313" key="8">
    <source>
        <dbReference type="Proteomes" id="UP001152320"/>
    </source>
</evidence>
<dbReference type="EMBL" id="JAIZAY010000001">
    <property type="protein sequence ID" value="KAJ8051121.1"/>
    <property type="molecule type" value="Genomic_DNA"/>
</dbReference>
<dbReference type="PANTHER" id="PTHR22911">
    <property type="entry name" value="ACYL-MALONYL CONDENSING ENZYME-RELATED"/>
    <property type="match status" value="1"/>
</dbReference>
<evidence type="ECO:0000256" key="3">
    <source>
        <dbReference type="ARBA" id="ARBA00022989"/>
    </source>
</evidence>
<dbReference type="OrthoDB" id="306876at2759"/>
<dbReference type="Pfam" id="PF00892">
    <property type="entry name" value="EamA"/>
    <property type="match status" value="2"/>
</dbReference>
<dbReference type="GO" id="GO:0016020">
    <property type="term" value="C:membrane"/>
    <property type="evidence" value="ECO:0007669"/>
    <property type="project" value="UniProtKB-SubCell"/>
</dbReference>
<keyword evidence="4 5" id="KW-0472">Membrane</keyword>
<dbReference type="SUPFAM" id="SSF103481">
    <property type="entry name" value="Multidrug resistance efflux transporter EmrE"/>
    <property type="match status" value="2"/>
</dbReference>
<dbReference type="InterPro" id="IPR037185">
    <property type="entry name" value="EmrE-like"/>
</dbReference>
<keyword evidence="8" id="KW-1185">Reference proteome</keyword>
<feature type="transmembrane region" description="Helical" evidence="5">
    <location>
        <begin position="189"/>
        <end position="209"/>
    </location>
</feature>
<keyword evidence="2 5" id="KW-0812">Transmembrane</keyword>
<feature type="transmembrane region" description="Helical" evidence="5">
    <location>
        <begin position="252"/>
        <end position="272"/>
    </location>
</feature>
<comment type="subcellular location">
    <subcellularLocation>
        <location evidence="1">Membrane</location>
        <topology evidence="1">Multi-pass membrane protein</topology>
    </subcellularLocation>
</comment>
<evidence type="ECO:0000256" key="4">
    <source>
        <dbReference type="ARBA" id="ARBA00023136"/>
    </source>
</evidence>
<keyword evidence="3 5" id="KW-1133">Transmembrane helix</keyword>
<dbReference type="Proteomes" id="UP001152320">
    <property type="component" value="Chromosome 1"/>
</dbReference>
<proteinExistence type="predicted"/>
<name>A0A9Q1HMD3_HOLLE</name>
<organism evidence="7 8">
    <name type="scientific">Holothuria leucospilota</name>
    <name type="common">Black long sea cucumber</name>
    <name type="synonym">Mertensiothuria leucospilota</name>
    <dbReference type="NCBI Taxonomy" id="206669"/>
    <lineage>
        <taxon>Eukaryota</taxon>
        <taxon>Metazoa</taxon>
        <taxon>Echinodermata</taxon>
        <taxon>Eleutherozoa</taxon>
        <taxon>Echinozoa</taxon>
        <taxon>Holothuroidea</taxon>
        <taxon>Aspidochirotacea</taxon>
        <taxon>Aspidochirotida</taxon>
        <taxon>Holothuriidae</taxon>
        <taxon>Holothuria</taxon>
    </lineage>
</organism>
<dbReference type="InterPro" id="IPR000620">
    <property type="entry name" value="EamA_dom"/>
</dbReference>
<evidence type="ECO:0000259" key="6">
    <source>
        <dbReference type="Pfam" id="PF00892"/>
    </source>
</evidence>
<feature type="domain" description="EamA" evidence="6">
    <location>
        <begin position="160"/>
        <end position="293"/>
    </location>
</feature>